<accession>A0AAV4UNL6</accession>
<sequence>MQNSLQNRGRNRMSEFGVFPGDKSAVEKNSSFGLEGGEVEYAYALDTRRCYFNYKLKTGCKVCNHCVSSNNQLSIYPDWPRSGKDVFLGGVDEVGHEYWYGPANTNRRRSKVTLRSSRCLVSIEAASYP</sequence>
<evidence type="ECO:0000313" key="1">
    <source>
        <dbReference type="EMBL" id="GIY59311.1"/>
    </source>
</evidence>
<dbReference type="EMBL" id="BPLQ01011645">
    <property type="protein sequence ID" value="GIY59311.1"/>
    <property type="molecule type" value="Genomic_DNA"/>
</dbReference>
<keyword evidence="2" id="KW-1185">Reference proteome</keyword>
<dbReference type="Proteomes" id="UP001054837">
    <property type="component" value="Unassembled WGS sequence"/>
</dbReference>
<reference evidence="1 2" key="1">
    <citation type="submission" date="2021-06" db="EMBL/GenBank/DDBJ databases">
        <title>Caerostris darwini draft genome.</title>
        <authorList>
            <person name="Kono N."/>
            <person name="Arakawa K."/>
        </authorList>
    </citation>
    <scope>NUCLEOTIDE SEQUENCE [LARGE SCALE GENOMIC DNA]</scope>
</reference>
<evidence type="ECO:0000313" key="2">
    <source>
        <dbReference type="Proteomes" id="UP001054837"/>
    </source>
</evidence>
<protein>
    <submittedName>
        <fullName evidence="1">Uncharacterized protein</fullName>
    </submittedName>
</protein>
<gene>
    <name evidence="1" type="ORF">CDAR_514121</name>
</gene>
<proteinExistence type="predicted"/>
<comment type="caution">
    <text evidence="1">The sequence shown here is derived from an EMBL/GenBank/DDBJ whole genome shotgun (WGS) entry which is preliminary data.</text>
</comment>
<organism evidence="1 2">
    <name type="scientific">Caerostris darwini</name>
    <dbReference type="NCBI Taxonomy" id="1538125"/>
    <lineage>
        <taxon>Eukaryota</taxon>
        <taxon>Metazoa</taxon>
        <taxon>Ecdysozoa</taxon>
        <taxon>Arthropoda</taxon>
        <taxon>Chelicerata</taxon>
        <taxon>Arachnida</taxon>
        <taxon>Araneae</taxon>
        <taxon>Araneomorphae</taxon>
        <taxon>Entelegynae</taxon>
        <taxon>Araneoidea</taxon>
        <taxon>Araneidae</taxon>
        <taxon>Caerostris</taxon>
    </lineage>
</organism>
<dbReference type="AlphaFoldDB" id="A0AAV4UNL6"/>
<name>A0AAV4UNL6_9ARAC</name>